<keyword evidence="7 8" id="KW-0472">Membrane</keyword>
<organism evidence="9 10">
    <name type="scientific">Suhomyces tanzawaensis NRRL Y-17324</name>
    <dbReference type="NCBI Taxonomy" id="984487"/>
    <lineage>
        <taxon>Eukaryota</taxon>
        <taxon>Fungi</taxon>
        <taxon>Dikarya</taxon>
        <taxon>Ascomycota</taxon>
        <taxon>Saccharomycotina</taxon>
        <taxon>Pichiomycetes</taxon>
        <taxon>Debaryomycetaceae</taxon>
        <taxon>Suhomyces</taxon>
    </lineage>
</organism>
<dbReference type="PANTHER" id="PTHR20994">
    <property type="entry name" value="ER MEMBRANE PROTEIN COMPLEX SUBUNIT 6"/>
    <property type="match status" value="1"/>
</dbReference>
<keyword evidence="5" id="KW-0256">Endoplasmic reticulum</keyword>
<evidence type="ECO:0000256" key="7">
    <source>
        <dbReference type="ARBA" id="ARBA00023136"/>
    </source>
</evidence>
<feature type="transmembrane region" description="Helical" evidence="8">
    <location>
        <begin position="83"/>
        <end position="101"/>
    </location>
</feature>
<comment type="similarity">
    <text evidence="2">Belongs to the EMC6 family.</text>
</comment>
<accession>A0A1E4SFX3</accession>
<name>A0A1E4SFX3_9ASCO</name>
<proteinExistence type="inferred from homology"/>
<dbReference type="RefSeq" id="XP_020063529.1">
    <property type="nucleotide sequence ID" value="XM_020210125.1"/>
</dbReference>
<dbReference type="InterPro" id="IPR029008">
    <property type="entry name" value="EMC6-like"/>
</dbReference>
<dbReference type="Pfam" id="PF07019">
    <property type="entry name" value="EMC6"/>
    <property type="match status" value="1"/>
</dbReference>
<keyword evidence="4 8" id="KW-0812">Transmembrane</keyword>
<dbReference type="InterPro" id="IPR008504">
    <property type="entry name" value="Emc6"/>
</dbReference>
<feature type="transmembrane region" description="Helical" evidence="8">
    <location>
        <begin position="21"/>
        <end position="38"/>
    </location>
</feature>
<dbReference type="GO" id="GO:0006644">
    <property type="term" value="P:phospholipid metabolic process"/>
    <property type="evidence" value="ECO:0007669"/>
    <property type="project" value="EnsemblFungi"/>
</dbReference>
<gene>
    <name evidence="9" type="ORF">CANTADRAFT_52832</name>
</gene>
<keyword evidence="6 8" id="KW-1133">Transmembrane helix</keyword>
<dbReference type="AlphaFoldDB" id="A0A1E4SFX3"/>
<evidence type="ECO:0000256" key="6">
    <source>
        <dbReference type="ARBA" id="ARBA00022989"/>
    </source>
</evidence>
<dbReference type="PANTHER" id="PTHR20994:SF0">
    <property type="entry name" value="ER MEMBRANE PROTEIN COMPLEX SUBUNIT 6"/>
    <property type="match status" value="1"/>
</dbReference>
<dbReference type="GO" id="GO:0045050">
    <property type="term" value="P:protein insertion into ER membrane by stop-transfer membrane-anchor sequence"/>
    <property type="evidence" value="ECO:0007669"/>
    <property type="project" value="EnsemblFungi"/>
</dbReference>
<dbReference type="GO" id="GO:0072546">
    <property type="term" value="C:EMC complex"/>
    <property type="evidence" value="ECO:0007669"/>
    <property type="project" value="EnsemblFungi"/>
</dbReference>
<dbReference type="Proteomes" id="UP000094285">
    <property type="component" value="Unassembled WGS sequence"/>
</dbReference>
<keyword evidence="10" id="KW-1185">Reference proteome</keyword>
<evidence type="ECO:0000256" key="8">
    <source>
        <dbReference type="SAM" id="Phobius"/>
    </source>
</evidence>
<dbReference type="EMBL" id="KV453913">
    <property type="protein sequence ID" value="ODV78407.1"/>
    <property type="molecule type" value="Genomic_DNA"/>
</dbReference>
<dbReference type="GO" id="GO:0032977">
    <property type="term" value="F:membrane insertase activity"/>
    <property type="evidence" value="ECO:0007669"/>
    <property type="project" value="EnsemblFungi"/>
</dbReference>
<dbReference type="STRING" id="984487.A0A1E4SFX3"/>
<evidence type="ECO:0000256" key="1">
    <source>
        <dbReference type="ARBA" id="ARBA00004477"/>
    </source>
</evidence>
<dbReference type="GO" id="GO:0000045">
    <property type="term" value="P:autophagosome assembly"/>
    <property type="evidence" value="ECO:0007669"/>
    <property type="project" value="TreeGrafter"/>
</dbReference>
<dbReference type="GeneID" id="30984261"/>
<dbReference type="OrthoDB" id="16510at2759"/>
<evidence type="ECO:0000313" key="10">
    <source>
        <dbReference type="Proteomes" id="UP000094285"/>
    </source>
</evidence>
<dbReference type="GO" id="GO:0034975">
    <property type="term" value="P:protein folding in endoplasmic reticulum"/>
    <property type="evidence" value="ECO:0007669"/>
    <property type="project" value="TreeGrafter"/>
</dbReference>
<evidence type="ECO:0000256" key="5">
    <source>
        <dbReference type="ARBA" id="ARBA00022824"/>
    </source>
</evidence>
<sequence>MKETIYYNGSIQSNKQKLGRVRDISSLALGVGCGILALESLVGFGFYIVGTTLTNLLFIWICCGSEPSKFFVSPKRELLLEGVVENVPGFVMMWCLVYAIVS</sequence>
<evidence type="ECO:0000256" key="4">
    <source>
        <dbReference type="ARBA" id="ARBA00022692"/>
    </source>
</evidence>
<protein>
    <recommendedName>
        <fullName evidence="3">ER membrane protein complex subunit 6</fullName>
    </recommendedName>
</protein>
<evidence type="ECO:0000313" key="9">
    <source>
        <dbReference type="EMBL" id="ODV78407.1"/>
    </source>
</evidence>
<dbReference type="GO" id="GO:0015914">
    <property type="term" value="P:phospholipid transport"/>
    <property type="evidence" value="ECO:0007669"/>
    <property type="project" value="EnsemblFungi"/>
</dbReference>
<evidence type="ECO:0000256" key="2">
    <source>
        <dbReference type="ARBA" id="ARBA00009436"/>
    </source>
</evidence>
<comment type="subcellular location">
    <subcellularLocation>
        <location evidence="1">Endoplasmic reticulum membrane</location>
        <topology evidence="1">Multi-pass membrane protein</topology>
    </subcellularLocation>
</comment>
<evidence type="ECO:0000256" key="3">
    <source>
        <dbReference type="ARBA" id="ARBA00020827"/>
    </source>
</evidence>
<reference evidence="10" key="1">
    <citation type="submission" date="2016-05" db="EMBL/GenBank/DDBJ databases">
        <title>Comparative genomics of biotechnologically important yeasts.</title>
        <authorList>
            <consortium name="DOE Joint Genome Institute"/>
            <person name="Riley R."/>
            <person name="Haridas S."/>
            <person name="Wolfe K.H."/>
            <person name="Lopes M.R."/>
            <person name="Hittinger C.T."/>
            <person name="Goker M."/>
            <person name="Salamov A."/>
            <person name="Wisecaver J."/>
            <person name="Long T.M."/>
            <person name="Aerts A.L."/>
            <person name="Barry K."/>
            <person name="Choi C."/>
            <person name="Clum A."/>
            <person name="Coughlan A.Y."/>
            <person name="Deshpande S."/>
            <person name="Douglass A.P."/>
            <person name="Hanson S.J."/>
            <person name="Klenk H.-P."/>
            <person name="Labutti K."/>
            <person name="Lapidus A."/>
            <person name="Lindquist E."/>
            <person name="Lipzen A."/>
            <person name="Meier-Kolthoff J.P."/>
            <person name="Ohm R.A."/>
            <person name="Otillar R.P."/>
            <person name="Pangilinan J."/>
            <person name="Peng Y."/>
            <person name="Rokas A."/>
            <person name="Rosa C.A."/>
            <person name="Scheuner C."/>
            <person name="Sibirny A.A."/>
            <person name="Slot J.C."/>
            <person name="Stielow J.B."/>
            <person name="Sun H."/>
            <person name="Kurtzman C.P."/>
            <person name="Blackwell M."/>
            <person name="Grigoriev I.V."/>
            <person name="Jeffries T.W."/>
        </authorList>
    </citation>
    <scope>NUCLEOTIDE SEQUENCE [LARGE SCALE GENOMIC DNA]</scope>
    <source>
        <strain evidence="10">NRRL Y-17324</strain>
    </source>
</reference>